<name>A0A8J3M721_9ACTN</name>
<protein>
    <recommendedName>
        <fullName evidence="3">Immunity protein Imm1</fullName>
    </recommendedName>
</protein>
<organism evidence="1 2">
    <name type="scientific">Planotetraspora kaengkrachanensis</name>
    <dbReference type="NCBI Taxonomy" id="575193"/>
    <lineage>
        <taxon>Bacteria</taxon>
        <taxon>Bacillati</taxon>
        <taxon>Actinomycetota</taxon>
        <taxon>Actinomycetes</taxon>
        <taxon>Streptosporangiales</taxon>
        <taxon>Streptosporangiaceae</taxon>
        <taxon>Planotetraspora</taxon>
    </lineage>
</organism>
<dbReference type="InterPro" id="IPR025680">
    <property type="entry name" value="DddI"/>
</dbReference>
<dbReference type="Pfam" id="PF14430">
    <property type="entry name" value="Imm1"/>
    <property type="match status" value="1"/>
</dbReference>
<dbReference type="AlphaFoldDB" id="A0A8J3M721"/>
<reference evidence="1 2" key="1">
    <citation type="submission" date="2021-01" db="EMBL/GenBank/DDBJ databases">
        <title>Whole genome shotgun sequence of Planotetraspora kaengkrachanensis NBRC 104272.</title>
        <authorList>
            <person name="Komaki H."/>
            <person name="Tamura T."/>
        </authorList>
    </citation>
    <scope>NUCLEOTIDE SEQUENCE [LARGE SCALE GENOMIC DNA]</scope>
    <source>
        <strain evidence="1 2">NBRC 104272</strain>
    </source>
</reference>
<dbReference type="Proteomes" id="UP000630097">
    <property type="component" value="Unassembled WGS sequence"/>
</dbReference>
<sequence length="180" mass="20383">MILSVSFKNEWHYGESQDEASQLITEVMKGLRGEEESDGLYWTGDDAWFCLADRRHSNEDQVSGSYLRVAVNRHTGYGALIWLVDQADPRKGGVYDSVWISDNPESPDFDPRVVSDPGYPLFHDPSSTLPVAQIRAALEEYCRAYTGERPECISWVEGHLNGQRLDRPSIVDFVENISID</sequence>
<evidence type="ECO:0000313" key="1">
    <source>
        <dbReference type="EMBL" id="GIG80586.1"/>
    </source>
</evidence>
<evidence type="ECO:0008006" key="3">
    <source>
        <dbReference type="Google" id="ProtNLM"/>
    </source>
</evidence>
<evidence type="ECO:0000313" key="2">
    <source>
        <dbReference type="Proteomes" id="UP000630097"/>
    </source>
</evidence>
<keyword evidence="2" id="KW-1185">Reference proteome</keyword>
<proteinExistence type="predicted"/>
<gene>
    <name evidence="1" type="ORF">Pka01_37130</name>
</gene>
<dbReference type="EMBL" id="BONV01000015">
    <property type="protein sequence ID" value="GIG80586.1"/>
    <property type="molecule type" value="Genomic_DNA"/>
</dbReference>
<accession>A0A8J3M721</accession>
<comment type="caution">
    <text evidence="1">The sequence shown here is derived from an EMBL/GenBank/DDBJ whole genome shotgun (WGS) entry which is preliminary data.</text>
</comment>